<keyword evidence="4" id="KW-1185">Reference proteome</keyword>
<evidence type="ECO:0000259" key="2">
    <source>
        <dbReference type="SMART" id="SM00226"/>
    </source>
</evidence>
<dbReference type="InterPro" id="IPR036196">
    <property type="entry name" value="Ptyr_pPase_sf"/>
</dbReference>
<dbReference type="PANTHER" id="PTHR43428:SF1">
    <property type="entry name" value="ARSENATE REDUCTASE"/>
    <property type="match status" value="1"/>
</dbReference>
<dbReference type="OrthoDB" id="9784339at2"/>
<dbReference type="EMBL" id="CP036316">
    <property type="protein sequence ID" value="QDT63317.1"/>
    <property type="molecule type" value="Genomic_DNA"/>
</dbReference>
<dbReference type="PANTHER" id="PTHR43428">
    <property type="entry name" value="ARSENATE REDUCTASE"/>
    <property type="match status" value="1"/>
</dbReference>
<keyword evidence="3" id="KW-0808">Transferase</keyword>
<accession>A0A517T4L5</accession>
<protein>
    <submittedName>
        <fullName evidence="3">Arsenate-mycothiol transferase ArsC2</fullName>
        <ecNumber evidence="3">2.8.4.2</ecNumber>
    </submittedName>
</protein>
<dbReference type="CDD" id="cd16345">
    <property type="entry name" value="LMWP_ArsC"/>
    <property type="match status" value="1"/>
</dbReference>
<dbReference type="SUPFAM" id="SSF52788">
    <property type="entry name" value="Phosphotyrosine protein phosphatases I"/>
    <property type="match status" value="1"/>
</dbReference>
<dbReference type="AlphaFoldDB" id="A0A517T4L5"/>
<gene>
    <name evidence="3" type="primary">arsC2_1</name>
    <name evidence="3" type="ORF">V22_05370</name>
</gene>
<dbReference type="RefSeq" id="WP_145259544.1">
    <property type="nucleotide sequence ID" value="NZ_CP036316.1"/>
</dbReference>
<dbReference type="Pfam" id="PF01451">
    <property type="entry name" value="LMWPc"/>
    <property type="match status" value="1"/>
</dbReference>
<dbReference type="Gene3D" id="3.40.50.2300">
    <property type="match status" value="1"/>
</dbReference>
<sequence>MKKRVLFLCTGNSCRSQMGEGLLRHQFGDHFEALSAGSKPSGYVHPKAIEAMAELGIDISDYRSKSINEYVPPAGEQPDLVISVCDSAAEECPTFPGKVERIHIPFDDPAHAEGTEEEIMAVFRRVRDEIKAMVEERFGE</sequence>
<dbReference type="Proteomes" id="UP000319976">
    <property type="component" value="Chromosome"/>
</dbReference>
<evidence type="ECO:0000313" key="4">
    <source>
        <dbReference type="Proteomes" id="UP000319976"/>
    </source>
</evidence>
<evidence type="ECO:0000256" key="1">
    <source>
        <dbReference type="ARBA" id="ARBA00022849"/>
    </source>
</evidence>
<keyword evidence="1" id="KW-0059">Arsenical resistance</keyword>
<dbReference type="GO" id="GO:0046685">
    <property type="term" value="P:response to arsenic-containing substance"/>
    <property type="evidence" value="ECO:0007669"/>
    <property type="project" value="UniProtKB-KW"/>
</dbReference>
<proteinExistence type="predicted"/>
<dbReference type="SMART" id="SM00226">
    <property type="entry name" value="LMWPc"/>
    <property type="match status" value="1"/>
</dbReference>
<dbReference type="GO" id="GO:0102100">
    <property type="term" value="F:mycothiol-arsenate ligase activity"/>
    <property type="evidence" value="ECO:0007669"/>
    <property type="project" value="UniProtKB-EC"/>
</dbReference>
<dbReference type="InterPro" id="IPR023485">
    <property type="entry name" value="Ptyr_pPase"/>
</dbReference>
<organism evidence="3 4">
    <name type="scientific">Calycomorphotria hydatis</name>
    <dbReference type="NCBI Taxonomy" id="2528027"/>
    <lineage>
        <taxon>Bacteria</taxon>
        <taxon>Pseudomonadati</taxon>
        <taxon>Planctomycetota</taxon>
        <taxon>Planctomycetia</taxon>
        <taxon>Planctomycetales</taxon>
        <taxon>Planctomycetaceae</taxon>
        <taxon>Calycomorphotria</taxon>
    </lineage>
</organism>
<dbReference type="EC" id="2.8.4.2" evidence="3"/>
<evidence type="ECO:0000313" key="3">
    <source>
        <dbReference type="EMBL" id="QDT63317.1"/>
    </source>
</evidence>
<name>A0A517T4L5_9PLAN</name>
<feature type="domain" description="Phosphotyrosine protein phosphatase I" evidence="2">
    <location>
        <begin position="3"/>
        <end position="140"/>
    </location>
</feature>
<reference evidence="3 4" key="1">
    <citation type="submission" date="2019-02" db="EMBL/GenBank/DDBJ databases">
        <title>Deep-cultivation of Planctomycetes and their phenomic and genomic characterization uncovers novel biology.</title>
        <authorList>
            <person name="Wiegand S."/>
            <person name="Jogler M."/>
            <person name="Boedeker C."/>
            <person name="Pinto D."/>
            <person name="Vollmers J."/>
            <person name="Rivas-Marin E."/>
            <person name="Kohn T."/>
            <person name="Peeters S.H."/>
            <person name="Heuer A."/>
            <person name="Rast P."/>
            <person name="Oberbeckmann S."/>
            <person name="Bunk B."/>
            <person name="Jeske O."/>
            <person name="Meyerdierks A."/>
            <person name="Storesund J.E."/>
            <person name="Kallscheuer N."/>
            <person name="Luecker S."/>
            <person name="Lage O.M."/>
            <person name="Pohl T."/>
            <person name="Merkel B.J."/>
            <person name="Hornburger P."/>
            <person name="Mueller R.-W."/>
            <person name="Bruemmer F."/>
            <person name="Labrenz M."/>
            <person name="Spormann A.M."/>
            <person name="Op den Camp H."/>
            <person name="Overmann J."/>
            <person name="Amann R."/>
            <person name="Jetten M.S.M."/>
            <person name="Mascher T."/>
            <person name="Medema M.H."/>
            <person name="Devos D.P."/>
            <person name="Kaster A.-K."/>
            <person name="Ovreas L."/>
            <person name="Rohde M."/>
            <person name="Galperin M.Y."/>
            <person name="Jogler C."/>
        </authorList>
    </citation>
    <scope>NUCLEOTIDE SEQUENCE [LARGE SCALE GENOMIC DNA]</scope>
    <source>
        <strain evidence="3 4">V22</strain>
    </source>
</reference>
<dbReference type="KEGG" id="chya:V22_05370"/>